<keyword evidence="5" id="KW-1185">Reference proteome</keyword>
<name>A0A2D2D257_METT3</name>
<feature type="domain" description="Tyr recombinase" evidence="3">
    <location>
        <begin position="19"/>
        <end position="191"/>
    </location>
</feature>
<dbReference type="InterPro" id="IPR050090">
    <property type="entry name" value="Tyrosine_recombinase_XerCD"/>
</dbReference>
<evidence type="ECO:0000259" key="3">
    <source>
        <dbReference type="PROSITE" id="PS51898"/>
    </source>
</evidence>
<dbReference type="InterPro" id="IPR011010">
    <property type="entry name" value="DNA_brk_join_enz"/>
</dbReference>
<keyword evidence="1" id="KW-0229">DNA integration</keyword>
<dbReference type="Pfam" id="PF00589">
    <property type="entry name" value="Phage_integrase"/>
    <property type="match status" value="1"/>
</dbReference>
<keyword evidence="2" id="KW-0233">DNA recombination</keyword>
<dbReference type="EMBL" id="CP023737">
    <property type="protein sequence ID" value="ATQ69085.1"/>
    <property type="molecule type" value="Genomic_DNA"/>
</dbReference>
<evidence type="ECO:0000313" key="4">
    <source>
        <dbReference type="EMBL" id="ATQ69085.1"/>
    </source>
</evidence>
<proteinExistence type="predicted"/>
<dbReference type="Proteomes" id="UP000230709">
    <property type="component" value="Chromosome"/>
</dbReference>
<dbReference type="PANTHER" id="PTHR30349:SF64">
    <property type="entry name" value="PROPHAGE INTEGRASE INTD-RELATED"/>
    <property type="match status" value="1"/>
</dbReference>
<evidence type="ECO:0000256" key="2">
    <source>
        <dbReference type="ARBA" id="ARBA00023172"/>
    </source>
</evidence>
<dbReference type="SUPFAM" id="SSF56349">
    <property type="entry name" value="DNA breaking-rejoining enzymes"/>
    <property type="match status" value="1"/>
</dbReference>
<dbReference type="InterPro" id="IPR013762">
    <property type="entry name" value="Integrase-like_cat_sf"/>
</dbReference>
<dbReference type="KEGG" id="mtw:CQW49_15280"/>
<dbReference type="Gene3D" id="1.10.443.10">
    <property type="entry name" value="Intergrase catalytic core"/>
    <property type="match status" value="1"/>
</dbReference>
<accession>A0A2D2D257</accession>
<dbReference type="GO" id="GO:0015074">
    <property type="term" value="P:DNA integration"/>
    <property type="evidence" value="ECO:0007669"/>
    <property type="project" value="UniProtKB-KW"/>
</dbReference>
<dbReference type="InterPro" id="IPR002104">
    <property type="entry name" value="Integrase_catalytic"/>
</dbReference>
<sequence>MKAHVHPAPEATALYALSGARKYLNADERRAVLDEIDTLPLDRRLFALTLFWTGARISEVLALRGLSFQPSRGVVAIHTLKRRRRAIRELPVPPSLVIALDRRFNLAALGDALLWPWCRTTGWRIIRGVMDAARLSGPAASPRGLRHGFAIDALRHAVPLTLLQKWMGHARLATTAIYADASGPEERAFAQQLWVEASSRRAARPLHYNPRRSQP</sequence>
<dbReference type="AlphaFoldDB" id="A0A2D2D257"/>
<evidence type="ECO:0000313" key="5">
    <source>
        <dbReference type="Proteomes" id="UP000230709"/>
    </source>
</evidence>
<reference evidence="5" key="1">
    <citation type="submission" date="2017-10" db="EMBL/GenBank/DDBJ databases">
        <title>Completed PacBio SMRT sequence of Methylosinus trichosporium OB3b reveals presence of a third large plasmid.</title>
        <authorList>
            <person name="Charles T.C."/>
            <person name="Lynch M.D.J."/>
            <person name="Heil J.R."/>
            <person name="Cheng J."/>
        </authorList>
    </citation>
    <scope>NUCLEOTIDE SEQUENCE [LARGE SCALE GENOMIC DNA]</scope>
    <source>
        <strain evidence="5">OB3b</strain>
    </source>
</reference>
<organism evidence="4 5">
    <name type="scientific">Methylosinus trichosporium (strain ATCC 35070 / NCIMB 11131 / UNIQEM 75 / OB3b)</name>
    <dbReference type="NCBI Taxonomy" id="595536"/>
    <lineage>
        <taxon>Bacteria</taxon>
        <taxon>Pseudomonadati</taxon>
        <taxon>Pseudomonadota</taxon>
        <taxon>Alphaproteobacteria</taxon>
        <taxon>Hyphomicrobiales</taxon>
        <taxon>Methylocystaceae</taxon>
        <taxon>Methylosinus</taxon>
    </lineage>
</organism>
<protein>
    <submittedName>
        <fullName evidence="4">Site-specific integrase</fullName>
    </submittedName>
</protein>
<dbReference type="PROSITE" id="PS51898">
    <property type="entry name" value="TYR_RECOMBINASE"/>
    <property type="match status" value="1"/>
</dbReference>
<evidence type="ECO:0000256" key="1">
    <source>
        <dbReference type="ARBA" id="ARBA00022908"/>
    </source>
</evidence>
<gene>
    <name evidence="4" type="ORF">CQW49_15280</name>
</gene>
<dbReference type="PANTHER" id="PTHR30349">
    <property type="entry name" value="PHAGE INTEGRASE-RELATED"/>
    <property type="match status" value="1"/>
</dbReference>
<dbReference type="GO" id="GO:0006310">
    <property type="term" value="P:DNA recombination"/>
    <property type="evidence" value="ECO:0007669"/>
    <property type="project" value="UniProtKB-KW"/>
</dbReference>
<dbReference type="STRING" id="595536.GCA_000178815_02127"/>
<dbReference type="CDD" id="cd00397">
    <property type="entry name" value="DNA_BRE_C"/>
    <property type="match status" value="1"/>
</dbReference>
<dbReference type="GO" id="GO:0003677">
    <property type="term" value="F:DNA binding"/>
    <property type="evidence" value="ECO:0007669"/>
    <property type="project" value="InterPro"/>
</dbReference>